<dbReference type="InterPro" id="IPR011057">
    <property type="entry name" value="Mss4-like_sf"/>
</dbReference>
<dbReference type="GO" id="GO:0016846">
    <property type="term" value="F:carbon-sulfur lyase activity"/>
    <property type="evidence" value="ECO:0007669"/>
    <property type="project" value="InterPro"/>
</dbReference>
<evidence type="ECO:0000256" key="2">
    <source>
        <dbReference type="ARBA" id="ARBA00022723"/>
    </source>
</evidence>
<gene>
    <name evidence="5" type="primary">Cenpv_1</name>
    <name evidence="5" type="ORF">LSUE1_G003879</name>
</gene>
<evidence type="ECO:0000259" key="4">
    <source>
        <dbReference type="PROSITE" id="PS51891"/>
    </source>
</evidence>
<comment type="caution">
    <text evidence="5">The sequence shown here is derived from an EMBL/GenBank/DDBJ whole genome shotgun (WGS) entry which is preliminary data.</text>
</comment>
<dbReference type="InterPro" id="IPR052355">
    <property type="entry name" value="CENP-V-like"/>
</dbReference>
<name>A0A8T9CF08_9HELO</name>
<comment type="similarity">
    <text evidence="1">Belongs to the Gfa family.</text>
</comment>
<dbReference type="InterPro" id="IPR006913">
    <property type="entry name" value="CENP-V/GFA"/>
</dbReference>
<dbReference type="Proteomes" id="UP000469558">
    <property type="component" value="Unassembled WGS sequence"/>
</dbReference>
<dbReference type="SUPFAM" id="SSF51316">
    <property type="entry name" value="Mss4-like"/>
    <property type="match status" value="2"/>
</dbReference>
<keyword evidence="6" id="KW-1185">Reference proteome</keyword>
<dbReference type="GO" id="GO:0046872">
    <property type="term" value="F:metal ion binding"/>
    <property type="evidence" value="ECO:0007669"/>
    <property type="project" value="UniProtKB-KW"/>
</dbReference>
<dbReference type="Gene3D" id="2.170.150.70">
    <property type="match status" value="2"/>
</dbReference>
<organism evidence="5 6">
    <name type="scientific">Lachnellula suecica</name>
    <dbReference type="NCBI Taxonomy" id="602035"/>
    <lineage>
        <taxon>Eukaryota</taxon>
        <taxon>Fungi</taxon>
        <taxon>Dikarya</taxon>
        <taxon>Ascomycota</taxon>
        <taxon>Pezizomycotina</taxon>
        <taxon>Leotiomycetes</taxon>
        <taxon>Helotiales</taxon>
        <taxon>Lachnaceae</taxon>
        <taxon>Lachnellula</taxon>
    </lineage>
</organism>
<dbReference type="EMBL" id="QGMK01000307">
    <property type="protein sequence ID" value="TVY82520.1"/>
    <property type="molecule type" value="Genomic_DNA"/>
</dbReference>
<protein>
    <submittedName>
        <fullName evidence="5">Centromere protein V</fullName>
    </submittedName>
</protein>
<keyword evidence="3" id="KW-0862">Zinc</keyword>
<evidence type="ECO:0000313" key="6">
    <source>
        <dbReference type="Proteomes" id="UP000469558"/>
    </source>
</evidence>
<dbReference type="OrthoDB" id="2993351at2759"/>
<evidence type="ECO:0000313" key="5">
    <source>
        <dbReference type="EMBL" id="TVY82520.1"/>
    </source>
</evidence>
<feature type="domain" description="CENP-V/GFA" evidence="4">
    <location>
        <begin position="152"/>
        <end position="265"/>
    </location>
</feature>
<reference evidence="5 6" key="1">
    <citation type="submission" date="2018-05" db="EMBL/GenBank/DDBJ databases">
        <title>Genome sequencing and assembly of the regulated plant pathogen Lachnellula willkommii and related sister species for the development of diagnostic species identification markers.</title>
        <authorList>
            <person name="Giroux E."/>
            <person name="Bilodeau G."/>
        </authorList>
    </citation>
    <scope>NUCLEOTIDE SEQUENCE [LARGE SCALE GENOMIC DNA]</scope>
    <source>
        <strain evidence="5 6">CBS 268.59</strain>
    </source>
</reference>
<dbReference type="PANTHER" id="PTHR28620">
    <property type="entry name" value="CENTROMERE PROTEIN V"/>
    <property type="match status" value="1"/>
</dbReference>
<feature type="domain" description="CENP-V/GFA" evidence="4">
    <location>
        <begin position="15"/>
        <end position="132"/>
    </location>
</feature>
<sequence length="285" mass="31790">MAESTSTASPKIRNYNGNCHCGAVKFTFNGPKILTAFECNCSICFKKGYKHFFPGPGDLTNIRGEDVLKDYEFAGKTMLHRFCPTCGTPVMGKKHSAPPGRDISINIRTLNDVDIWALPVKKFDGKSIEPYYQPTPFTGPDPTADIENSKTYTGGCHCGNVTMALNTQGPLPCGHEYIQECDCSICMRNGTILAYPKTAQVSISFKEAPRVYLFGRMFQEHTFCGICGVSVYLKRIPGSYDTANYPDWERKTPVNLRCLEEVEWEKAEVKKGDWKTKGVEYVVPA</sequence>
<evidence type="ECO:0000256" key="1">
    <source>
        <dbReference type="ARBA" id="ARBA00005495"/>
    </source>
</evidence>
<evidence type="ECO:0000256" key="3">
    <source>
        <dbReference type="ARBA" id="ARBA00022833"/>
    </source>
</evidence>
<dbReference type="Pfam" id="PF04828">
    <property type="entry name" value="GFA"/>
    <property type="match status" value="1"/>
</dbReference>
<accession>A0A8T9CF08</accession>
<dbReference type="PROSITE" id="PS51891">
    <property type="entry name" value="CENP_V_GFA"/>
    <property type="match status" value="2"/>
</dbReference>
<dbReference type="AlphaFoldDB" id="A0A8T9CF08"/>
<dbReference type="PANTHER" id="PTHR28620:SF1">
    <property type="entry name" value="CENP-V_GFA DOMAIN-CONTAINING PROTEIN"/>
    <property type="match status" value="1"/>
</dbReference>
<proteinExistence type="inferred from homology"/>
<keyword evidence="2" id="KW-0479">Metal-binding</keyword>